<proteinExistence type="predicted"/>
<organism evidence="2 3">
    <name type="scientific">Portunus trituberculatus</name>
    <name type="common">Swimming crab</name>
    <name type="synonym">Neptunus trituberculatus</name>
    <dbReference type="NCBI Taxonomy" id="210409"/>
    <lineage>
        <taxon>Eukaryota</taxon>
        <taxon>Metazoa</taxon>
        <taxon>Ecdysozoa</taxon>
        <taxon>Arthropoda</taxon>
        <taxon>Crustacea</taxon>
        <taxon>Multicrustacea</taxon>
        <taxon>Malacostraca</taxon>
        <taxon>Eumalacostraca</taxon>
        <taxon>Eucarida</taxon>
        <taxon>Decapoda</taxon>
        <taxon>Pleocyemata</taxon>
        <taxon>Brachyura</taxon>
        <taxon>Eubrachyura</taxon>
        <taxon>Portunoidea</taxon>
        <taxon>Portunidae</taxon>
        <taxon>Portuninae</taxon>
        <taxon>Portunus</taxon>
    </lineage>
</organism>
<dbReference type="Proteomes" id="UP000324222">
    <property type="component" value="Unassembled WGS sequence"/>
</dbReference>
<keyword evidence="3" id="KW-1185">Reference proteome</keyword>
<sequence length="103" mass="11458">MRGQQGRKERQQRRVGRSGEPVRVAFSESSRHLPPSLPPSVLPSLIRPAHLSTTNITWELPAVRRALRRPTASLVTQIACSCYVVSECSRLLSVTHLSVLFSV</sequence>
<evidence type="ECO:0000313" key="3">
    <source>
        <dbReference type="Proteomes" id="UP000324222"/>
    </source>
</evidence>
<gene>
    <name evidence="2" type="ORF">E2C01_003408</name>
</gene>
<comment type="caution">
    <text evidence="2">The sequence shown here is derived from an EMBL/GenBank/DDBJ whole genome shotgun (WGS) entry which is preliminary data.</text>
</comment>
<accession>A0A5B7CNS7</accession>
<evidence type="ECO:0000256" key="1">
    <source>
        <dbReference type="SAM" id="MobiDB-lite"/>
    </source>
</evidence>
<dbReference type="EMBL" id="VSRR010000129">
    <property type="protein sequence ID" value="MPC10768.1"/>
    <property type="molecule type" value="Genomic_DNA"/>
</dbReference>
<dbReference type="AlphaFoldDB" id="A0A5B7CNS7"/>
<feature type="region of interest" description="Disordered" evidence="1">
    <location>
        <begin position="1"/>
        <end position="21"/>
    </location>
</feature>
<name>A0A5B7CNS7_PORTR</name>
<reference evidence="2 3" key="1">
    <citation type="submission" date="2019-05" db="EMBL/GenBank/DDBJ databases">
        <title>Another draft genome of Portunus trituberculatus and its Hox gene families provides insights of decapod evolution.</title>
        <authorList>
            <person name="Jeong J.-H."/>
            <person name="Song I."/>
            <person name="Kim S."/>
            <person name="Choi T."/>
            <person name="Kim D."/>
            <person name="Ryu S."/>
            <person name="Kim W."/>
        </authorList>
    </citation>
    <scope>NUCLEOTIDE SEQUENCE [LARGE SCALE GENOMIC DNA]</scope>
    <source>
        <tissue evidence="2">Muscle</tissue>
    </source>
</reference>
<protein>
    <submittedName>
        <fullName evidence="2">Uncharacterized protein</fullName>
    </submittedName>
</protein>
<evidence type="ECO:0000313" key="2">
    <source>
        <dbReference type="EMBL" id="MPC10768.1"/>
    </source>
</evidence>